<evidence type="ECO:0000313" key="3">
    <source>
        <dbReference type="Proteomes" id="UP001056707"/>
    </source>
</evidence>
<dbReference type="EMBL" id="CP097116">
    <property type="protein sequence ID" value="USS85746.1"/>
    <property type="molecule type" value="Genomic_DNA"/>
</dbReference>
<protein>
    <recommendedName>
        <fullName evidence="1">DUF1659 domain-containing protein</fullName>
    </recommendedName>
</protein>
<proteinExistence type="predicted"/>
<reference evidence="2" key="1">
    <citation type="submission" date="2022-05" db="EMBL/GenBank/DDBJ databases">
        <authorList>
            <person name="Oliphant S.A."/>
            <person name="Watson-Haigh N.S."/>
            <person name="Sumby K.M."/>
            <person name="Gardner J.M."/>
            <person name="Jiranek V."/>
        </authorList>
    </citation>
    <scope>NUCLEOTIDE SEQUENCE</scope>
    <source>
        <strain evidence="2">KI16_H9</strain>
    </source>
</reference>
<dbReference type="InterPro" id="IPR012454">
    <property type="entry name" value="DUF1659"/>
</dbReference>
<dbReference type="Proteomes" id="UP001056707">
    <property type="component" value="Chromosome"/>
</dbReference>
<feature type="domain" description="DUF1659" evidence="1">
    <location>
        <begin position="3"/>
        <end position="66"/>
    </location>
</feature>
<dbReference type="RefSeq" id="WP_252750641.1">
    <property type="nucleotide sequence ID" value="NZ_CP097116.1"/>
</dbReference>
<keyword evidence="3" id="KW-1185">Reference proteome</keyword>
<organism evidence="2 3">
    <name type="scientific">Fructilactobacillus myrtifloralis</name>
    <dbReference type="NCBI Taxonomy" id="2940301"/>
    <lineage>
        <taxon>Bacteria</taxon>
        <taxon>Bacillati</taxon>
        <taxon>Bacillota</taxon>
        <taxon>Bacilli</taxon>
        <taxon>Lactobacillales</taxon>
        <taxon>Lactobacillaceae</taxon>
        <taxon>Fructilactobacillus</taxon>
    </lineage>
</organism>
<accession>A0ABY5BS52</accession>
<evidence type="ECO:0000313" key="2">
    <source>
        <dbReference type="EMBL" id="USS85746.1"/>
    </source>
</evidence>
<gene>
    <name evidence="2" type="ORF">M3M35_03695</name>
</gene>
<name>A0ABY5BS52_9LACO</name>
<sequence length="67" mass="7374">MKKSWLKTTATYTMVGAVHEKGMRRGFANLTDDLTADQVTEFGKILTELTGDTVEKVVLNDVNVITA</sequence>
<evidence type="ECO:0000259" key="1">
    <source>
        <dbReference type="Pfam" id="PF07872"/>
    </source>
</evidence>
<dbReference type="Pfam" id="PF07872">
    <property type="entry name" value="DUF1659"/>
    <property type="match status" value="1"/>
</dbReference>